<dbReference type="AlphaFoldDB" id="A0A1E8FD90"/>
<dbReference type="STRING" id="1856405.BFC17_20295"/>
<accession>A0A1E8FD90</accession>
<evidence type="ECO:0000313" key="2">
    <source>
        <dbReference type="Proteomes" id="UP000176037"/>
    </source>
</evidence>
<keyword evidence="2" id="KW-1185">Reference proteome</keyword>
<organism evidence="1 2">
    <name type="scientific">Alteromonas lipolytica</name>
    <dbReference type="NCBI Taxonomy" id="1856405"/>
    <lineage>
        <taxon>Bacteria</taxon>
        <taxon>Pseudomonadati</taxon>
        <taxon>Pseudomonadota</taxon>
        <taxon>Gammaproteobacteria</taxon>
        <taxon>Alteromonadales</taxon>
        <taxon>Alteromonadaceae</taxon>
        <taxon>Alteromonas/Salinimonas group</taxon>
        <taxon>Alteromonas</taxon>
    </lineage>
</organism>
<dbReference type="Proteomes" id="UP000176037">
    <property type="component" value="Unassembled WGS sequence"/>
</dbReference>
<reference evidence="1 2" key="1">
    <citation type="submission" date="2016-09" db="EMBL/GenBank/DDBJ databases">
        <title>Alteromonas lipolytica, a new species isolated from sea water.</title>
        <authorList>
            <person name="Wu Y.-H."/>
            <person name="Cheng H."/>
            <person name="Xu X.-W."/>
        </authorList>
    </citation>
    <scope>NUCLEOTIDE SEQUENCE [LARGE SCALE GENOMIC DNA]</scope>
    <source>
        <strain evidence="1 2">JW12</strain>
    </source>
</reference>
<proteinExistence type="predicted"/>
<evidence type="ECO:0000313" key="1">
    <source>
        <dbReference type="EMBL" id="OFI33907.1"/>
    </source>
</evidence>
<comment type="caution">
    <text evidence="1">The sequence shown here is derived from an EMBL/GenBank/DDBJ whole genome shotgun (WGS) entry which is preliminary data.</text>
</comment>
<protein>
    <submittedName>
        <fullName evidence="1">Uncharacterized protein</fullName>
    </submittedName>
</protein>
<dbReference type="RefSeq" id="WP_070176834.1">
    <property type="nucleotide sequence ID" value="NZ_BMJR01000003.1"/>
</dbReference>
<name>A0A1E8FD90_9ALTE</name>
<dbReference type="EMBL" id="MJIC01000014">
    <property type="protein sequence ID" value="OFI33907.1"/>
    <property type="molecule type" value="Genomic_DNA"/>
</dbReference>
<gene>
    <name evidence="1" type="ORF">BFC17_20295</name>
</gene>
<dbReference type="OrthoDB" id="6379714at2"/>
<sequence length="351" mass="41022">MRVPESLLRRSVRLLNAINILHRQGYEKLGCSFWGGIDCFSWVAVVTSTDNMMVDREIGITNLINERADSFLHEANREGNDYFGWTDARNASAEQLAELMKLRFSALLDNCKGEHAENVAWLLRVIHQISITGKLPYAVFDETHALPDWTFLIGDREYVDYAPVCDVFRLGHQKYRFCAVNLNEHIDWHSAHRTIIDRIALGQVSVLPQFPQNTYSVFEMGAYWEGAVYFIAKLLELTSKEEFLRFLEGNKVRPVYGELFYRIYDSNGQLDYFVAYVVKQYLKSKPEYAGDLKDRWEKWLTYFEARNRYKHKSPQYMHKGGHYQKNPFYGGNNPLHLGLCFKHGEEKWISN</sequence>